<dbReference type="AlphaFoldDB" id="A0A7Y6NMZ4"/>
<keyword evidence="3" id="KW-1185">Reference proteome</keyword>
<protein>
    <submittedName>
        <fullName evidence="2">SgcJ/EcaC family oxidoreductase</fullName>
    </submittedName>
</protein>
<evidence type="ECO:0000313" key="3">
    <source>
        <dbReference type="Proteomes" id="UP000529637"/>
    </source>
</evidence>
<proteinExistence type="predicted"/>
<dbReference type="EMBL" id="JABWMJ010000004">
    <property type="protein sequence ID" value="NUZ06086.1"/>
    <property type="molecule type" value="Genomic_DNA"/>
</dbReference>
<dbReference type="Pfam" id="PF13474">
    <property type="entry name" value="SnoaL_3"/>
    <property type="match status" value="1"/>
</dbReference>
<dbReference type="InterPro" id="IPR011944">
    <property type="entry name" value="Steroid_delta5-4_isomerase"/>
</dbReference>
<dbReference type="Gene3D" id="3.10.450.50">
    <property type="match status" value="1"/>
</dbReference>
<sequence>MPREHAEAIALEALDQWARAFAERDPDAMARLHSERALFFGSRPQLYAGRSGVRSYFASLRPRSSNSVRFSDVAAEALADTVIQLAATAWFTVDHRVPIPMRVSQTLVCEDGQWVVAQHHASPPPAAT</sequence>
<feature type="domain" description="SnoaL-like" evidence="1">
    <location>
        <begin position="12"/>
        <end position="124"/>
    </location>
</feature>
<evidence type="ECO:0000259" key="1">
    <source>
        <dbReference type="Pfam" id="PF13474"/>
    </source>
</evidence>
<organism evidence="2 3">
    <name type="scientific">Piscinibacter koreensis</name>
    <dbReference type="NCBI Taxonomy" id="2742824"/>
    <lineage>
        <taxon>Bacteria</taxon>
        <taxon>Pseudomonadati</taxon>
        <taxon>Pseudomonadota</taxon>
        <taxon>Betaproteobacteria</taxon>
        <taxon>Burkholderiales</taxon>
        <taxon>Sphaerotilaceae</taxon>
        <taxon>Piscinibacter</taxon>
    </lineage>
</organism>
<gene>
    <name evidence="2" type="ORF">HQN59_09960</name>
</gene>
<dbReference type="Proteomes" id="UP000529637">
    <property type="component" value="Unassembled WGS sequence"/>
</dbReference>
<reference evidence="2 3" key="1">
    <citation type="submission" date="2020-06" db="EMBL/GenBank/DDBJ databases">
        <title>Schlegella sp. ID0723 isolated from air conditioner.</title>
        <authorList>
            <person name="Kim D.Y."/>
            <person name="Kim D.-U."/>
        </authorList>
    </citation>
    <scope>NUCLEOTIDE SEQUENCE [LARGE SCALE GENOMIC DNA]</scope>
    <source>
        <strain evidence="2 3">ID0723</strain>
    </source>
</reference>
<dbReference type="InterPro" id="IPR037401">
    <property type="entry name" value="SnoaL-like"/>
</dbReference>
<evidence type="ECO:0000313" key="2">
    <source>
        <dbReference type="EMBL" id="NUZ06086.1"/>
    </source>
</evidence>
<comment type="caution">
    <text evidence="2">The sequence shown here is derived from an EMBL/GenBank/DDBJ whole genome shotgun (WGS) entry which is preliminary data.</text>
</comment>
<name>A0A7Y6NMZ4_9BURK</name>
<dbReference type="SUPFAM" id="SSF54427">
    <property type="entry name" value="NTF2-like"/>
    <property type="match status" value="1"/>
</dbReference>
<dbReference type="InterPro" id="IPR032710">
    <property type="entry name" value="NTF2-like_dom_sf"/>
</dbReference>
<dbReference type="NCBIfam" id="TIGR02246">
    <property type="entry name" value="SgcJ/EcaC family oxidoreductase"/>
    <property type="match status" value="1"/>
</dbReference>
<accession>A0A7Y6NMZ4</accession>